<evidence type="ECO:0000256" key="1">
    <source>
        <dbReference type="ARBA" id="ARBA00022741"/>
    </source>
</evidence>
<dbReference type="PROSITE" id="PS50113">
    <property type="entry name" value="PAC"/>
    <property type="match status" value="1"/>
</dbReference>
<dbReference type="InterPro" id="IPR002078">
    <property type="entry name" value="Sigma_54_int"/>
</dbReference>
<keyword evidence="9" id="KW-1185">Reference proteome</keyword>
<dbReference type="Gene3D" id="3.30.450.20">
    <property type="entry name" value="PAS domain"/>
    <property type="match status" value="1"/>
</dbReference>
<dbReference type="InterPro" id="IPR035965">
    <property type="entry name" value="PAS-like_dom_sf"/>
</dbReference>
<proteinExistence type="predicted"/>
<evidence type="ECO:0000313" key="9">
    <source>
        <dbReference type="Proteomes" id="UP000427769"/>
    </source>
</evidence>
<feature type="domain" description="PAC" evidence="7">
    <location>
        <begin position="16"/>
        <end position="68"/>
    </location>
</feature>
<dbReference type="SUPFAM" id="SSF46689">
    <property type="entry name" value="Homeodomain-like"/>
    <property type="match status" value="1"/>
</dbReference>
<dbReference type="InterPro" id="IPR025944">
    <property type="entry name" value="Sigma_54_int_dom_CS"/>
</dbReference>
<feature type="domain" description="Sigma-54 factor interaction" evidence="6">
    <location>
        <begin position="86"/>
        <end position="313"/>
    </location>
</feature>
<keyword evidence="1" id="KW-0547">Nucleotide-binding</keyword>
<dbReference type="InterPro" id="IPR013655">
    <property type="entry name" value="PAS_fold_3"/>
</dbReference>
<dbReference type="GO" id="GO:0005524">
    <property type="term" value="F:ATP binding"/>
    <property type="evidence" value="ECO:0007669"/>
    <property type="project" value="UniProtKB-KW"/>
</dbReference>
<dbReference type="InterPro" id="IPR009057">
    <property type="entry name" value="Homeodomain-like_sf"/>
</dbReference>
<dbReference type="Gene3D" id="1.10.10.60">
    <property type="entry name" value="Homeodomain-like"/>
    <property type="match status" value="1"/>
</dbReference>
<dbReference type="PANTHER" id="PTHR32071">
    <property type="entry name" value="TRANSCRIPTIONAL REGULATORY PROTEIN"/>
    <property type="match status" value="1"/>
</dbReference>
<dbReference type="Pfam" id="PF02954">
    <property type="entry name" value="HTH_8"/>
    <property type="match status" value="1"/>
</dbReference>
<dbReference type="InterPro" id="IPR027417">
    <property type="entry name" value="P-loop_NTPase"/>
</dbReference>
<keyword evidence="5" id="KW-0804">Transcription</keyword>
<name>A0A5K7Z8K2_9BACT</name>
<dbReference type="Pfam" id="PF25601">
    <property type="entry name" value="AAA_lid_14"/>
    <property type="match status" value="1"/>
</dbReference>
<evidence type="ECO:0000313" key="8">
    <source>
        <dbReference type="EMBL" id="BBO76193.1"/>
    </source>
</evidence>
<dbReference type="PROSITE" id="PS00688">
    <property type="entry name" value="SIGMA54_INTERACT_3"/>
    <property type="match status" value="1"/>
</dbReference>
<evidence type="ECO:0000259" key="6">
    <source>
        <dbReference type="PROSITE" id="PS50045"/>
    </source>
</evidence>
<dbReference type="PROSITE" id="PS00676">
    <property type="entry name" value="SIGMA54_INTERACT_2"/>
    <property type="match status" value="1"/>
</dbReference>
<evidence type="ECO:0008006" key="10">
    <source>
        <dbReference type="Google" id="ProtNLM"/>
    </source>
</evidence>
<keyword evidence="4" id="KW-0238">DNA-binding</keyword>
<dbReference type="Pfam" id="PF00158">
    <property type="entry name" value="Sigma54_activat"/>
    <property type="match status" value="1"/>
</dbReference>
<dbReference type="GO" id="GO:0043565">
    <property type="term" value="F:sequence-specific DNA binding"/>
    <property type="evidence" value="ECO:0007669"/>
    <property type="project" value="InterPro"/>
</dbReference>
<dbReference type="InterPro" id="IPR000700">
    <property type="entry name" value="PAS-assoc_C"/>
</dbReference>
<dbReference type="InterPro" id="IPR025943">
    <property type="entry name" value="Sigma_54_int_dom_ATP-bd_2"/>
</dbReference>
<organism evidence="8 9">
    <name type="scientific">Desulfosarcina widdelii</name>
    <dbReference type="NCBI Taxonomy" id="947919"/>
    <lineage>
        <taxon>Bacteria</taxon>
        <taxon>Pseudomonadati</taxon>
        <taxon>Thermodesulfobacteriota</taxon>
        <taxon>Desulfobacteria</taxon>
        <taxon>Desulfobacterales</taxon>
        <taxon>Desulfosarcinaceae</taxon>
        <taxon>Desulfosarcina</taxon>
    </lineage>
</organism>
<dbReference type="CDD" id="cd00009">
    <property type="entry name" value="AAA"/>
    <property type="match status" value="1"/>
</dbReference>
<dbReference type="EMBL" id="AP021875">
    <property type="protein sequence ID" value="BBO76193.1"/>
    <property type="molecule type" value="Genomic_DNA"/>
</dbReference>
<dbReference type="InterPro" id="IPR003593">
    <property type="entry name" value="AAA+_ATPase"/>
</dbReference>
<dbReference type="KEGG" id="dwd:DSCW_36100"/>
<dbReference type="Gene3D" id="3.40.50.300">
    <property type="entry name" value="P-loop containing nucleotide triphosphate hydrolases"/>
    <property type="match status" value="1"/>
</dbReference>
<evidence type="ECO:0000259" key="7">
    <source>
        <dbReference type="PROSITE" id="PS50113"/>
    </source>
</evidence>
<dbReference type="SUPFAM" id="SSF52540">
    <property type="entry name" value="P-loop containing nucleoside triphosphate hydrolases"/>
    <property type="match status" value="1"/>
</dbReference>
<dbReference type="InterPro" id="IPR058031">
    <property type="entry name" value="AAA_lid_NorR"/>
</dbReference>
<gene>
    <name evidence="8" type="ORF">DSCW_36100</name>
</gene>
<keyword evidence="2" id="KW-0067">ATP-binding</keyword>
<dbReference type="AlphaFoldDB" id="A0A5K7Z8K2"/>
<dbReference type="SUPFAM" id="SSF55785">
    <property type="entry name" value="PYP-like sensor domain (PAS domain)"/>
    <property type="match status" value="1"/>
</dbReference>
<dbReference type="InterPro" id="IPR002197">
    <property type="entry name" value="HTH_Fis"/>
</dbReference>
<protein>
    <recommendedName>
        <fullName evidence="10">Sigma-54 factor interaction domain-containing protein</fullName>
    </recommendedName>
</protein>
<dbReference type="Pfam" id="PF08447">
    <property type="entry name" value="PAS_3"/>
    <property type="match status" value="1"/>
</dbReference>
<dbReference type="PROSITE" id="PS50045">
    <property type="entry name" value="SIGMA54_INTERACT_4"/>
    <property type="match status" value="1"/>
</dbReference>
<dbReference type="FunFam" id="3.40.50.300:FF:000006">
    <property type="entry name" value="DNA-binding transcriptional regulator NtrC"/>
    <property type="match status" value="1"/>
</dbReference>
<dbReference type="PRINTS" id="PR01590">
    <property type="entry name" value="HTHFIS"/>
</dbReference>
<evidence type="ECO:0000256" key="2">
    <source>
        <dbReference type="ARBA" id="ARBA00022840"/>
    </source>
</evidence>
<dbReference type="Gene3D" id="1.10.8.60">
    <property type="match status" value="1"/>
</dbReference>
<evidence type="ECO:0000256" key="4">
    <source>
        <dbReference type="ARBA" id="ARBA00023125"/>
    </source>
</evidence>
<dbReference type="Proteomes" id="UP000427769">
    <property type="component" value="Chromosome"/>
</dbReference>
<evidence type="ECO:0000256" key="5">
    <source>
        <dbReference type="ARBA" id="ARBA00023163"/>
    </source>
</evidence>
<accession>A0A5K7Z8K2</accession>
<dbReference type="GO" id="GO:0006355">
    <property type="term" value="P:regulation of DNA-templated transcription"/>
    <property type="evidence" value="ECO:0007669"/>
    <property type="project" value="InterPro"/>
</dbReference>
<dbReference type="SMART" id="SM00382">
    <property type="entry name" value="AAA"/>
    <property type="match status" value="1"/>
</dbReference>
<sequence>MVLNEIKRSLRAKKPFGMTYRIRTLAGEEKWVWEQGIGHYDEKGKVLSFEGFITDITEHKLAEIELVRENESLKSSIKDRYKLGSIIGISPIMQVVYEQIIRAARTDASVVITGKSGTGKELVARAIHQLSDRKDKAFVPVNCGAIPDNLLESEFFGYKKGAFTGAASDTGGFLEVANGGSLFLDELETLSTTMQVKLLRVIDGYGYTPVGGRETKKSDVRVIAATNVDLQEQLNQGLMREDFYFRINVFPIHVPPLKERPQDIPLLIDHFIEKFGNVNNPLTIPATIRDDMKKYDWPGNVRELQNTIQRYAATGNFSFFNPSTSSSGKPTNLSSATFQRTNGSLQEEMESLEKSIIIEALDQNRWQRGETATMLKIDRKTLLRKMKKHGIN</sequence>
<reference evidence="8 9" key="1">
    <citation type="submission" date="2019-11" db="EMBL/GenBank/DDBJ databases">
        <title>Comparative genomics of hydrocarbon-degrading Desulfosarcina strains.</title>
        <authorList>
            <person name="Watanabe M."/>
            <person name="Kojima H."/>
            <person name="Fukui M."/>
        </authorList>
    </citation>
    <scope>NUCLEOTIDE SEQUENCE [LARGE SCALE GENOMIC DNA]</scope>
    <source>
        <strain evidence="8 9">PP31</strain>
    </source>
</reference>
<keyword evidence="3" id="KW-0805">Transcription regulation</keyword>
<evidence type="ECO:0000256" key="3">
    <source>
        <dbReference type="ARBA" id="ARBA00023015"/>
    </source>
</evidence>